<gene>
    <name evidence="3" type="ORF">LCGC14_3106180</name>
</gene>
<evidence type="ECO:0000313" key="3">
    <source>
        <dbReference type="EMBL" id="KKK52313.1"/>
    </source>
</evidence>
<accession>A0A0F8W6R3</accession>
<dbReference type="AlphaFoldDB" id="A0A0F8W6R3"/>
<dbReference type="InterPro" id="IPR010095">
    <property type="entry name" value="Cas12f1-like_TNB"/>
</dbReference>
<feature type="non-terminal residue" evidence="3">
    <location>
        <position position="1"/>
    </location>
</feature>
<evidence type="ECO:0000256" key="1">
    <source>
        <dbReference type="ARBA" id="ARBA00023125"/>
    </source>
</evidence>
<reference evidence="3" key="1">
    <citation type="journal article" date="2015" name="Nature">
        <title>Complex archaea that bridge the gap between prokaryotes and eukaryotes.</title>
        <authorList>
            <person name="Spang A."/>
            <person name="Saw J.H."/>
            <person name="Jorgensen S.L."/>
            <person name="Zaremba-Niedzwiedzka K."/>
            <person name="Martijn J."/>
            <person name="Lind A.E."/>
            <person name="van Eijk R."/>
            <person name="Schleper C."/>
            <person name="Guy L."/>
            <person name="Ettema T.J."/>
        </authorList>
    </citation>
    <scope>NUCLEOTIDE SEQUENCE</scope>
</reference>
<proteinExistence type="predicted"/>
<dbReference type="GO" id="GO:0003677">
    <property type="term" value="F:DNA binding"/>
    <property type="evidence" value="ECO:0007669"/>
    <property type="project" value="UniProtKB-KW"/>
</dbReference>
<name>A0A0F8W6R3_9ZZZZ</name>
<evidence type="ECO:0000259" key="2">
    <source>
        <dbReference type="Pfam" id="PF07282"/>
    </source>
</evidence>
<protein>
    <recommendedName>
        <fullName evidence="2">Cas12f1-like TNB domain-containing protein</fullName>
    </recommendedName>
</protein>
<organism evidence="3">
    <name type="scientific">marine sediment metagenome</name>
    <dbReference type="NCBI Taxonomy" id="412755"/>
    <lineage>
        <taxon>unclassified sequences</taxon>
        <taxon>metagenomes</taxon>
        <taxon>ecological metagenomes</taxon>
    </lineage>
</organism>
<dbReference type="EMBL" id="LAZR01067082">
    <property type="protein sequence ID" value="KKK52313.1"/>
    <property type="molecule type" value="Genomic_DNA"/>
</dbReference>
<keyword evidence="1" id="KW-0238">DNA-binding</keyword>
<comment type="caution">
    <text evidence="3">The sequence shown here is derived from an EMBL/GenBank/DDBJ whole genome shotgun (WGS) entry which is preliminary data.</text>
</comment>
<sequence length="253" mass="29171">VKKIKKKVEVKAEKKVEVKKDKVKDTLSDAKKHDLEVYALKDKIAKYAKGIRKLDRKIMKKNKKRSNNKLKDLAKRRKLYVKLNNKKKDVKNKIISTIINNYRYVIFQDENIKAWHSGRHGKKIQNTGIGGIISELKKNSRTPIMVDKFFPSTQLCPACGTKNKLELGDRIYLCSDCGYEEDRDLKSAQCIESEGLKTFLTPAERRRIMPGDTETSALKIFESLSNVVRVSFCRKTQLSSNIKFEKSQEAPLF</sequence>
<feature type="domain" description="Cas12f1-like TNB" evidence="2">
    <location>
        <begin position="136"/>
        <end position="191"/>
    </location>
</feature>
<dbReference type="Pfam" id="PF07282">
    <property type="entry name" value="Cas12f1-like_TNB"/>
    <property type="match status" value="1"/>
</dbReference>